<feature type="transmembrane region" description="Helical" evidence="6">
    <location>
        <begin position="296"/>
        <end position="317"/>
    </location>
</feature>
<organism evidence="7 8">
    <name type="scientific">Syntrophotalea acetylenivorans</name>
    <dbReference type="NCBI Taxonomy" id="1842532"/>
    <lineage>
        <taxon>Bacteria</taxon>
        <taxon>Pseudomonadati</taxon>
        <taxon>Thermodesulfobacteriota</taxon>
        <taxon>Desulfuromonadia</taxon>
        <taxon>Desulfuromonadales</taxon>
        <taxon>Syntrophotaleaceae</taxon>
        <taxon>Syntrophotalea</taxon>
    </lineage>
</organism>
<evidence type="ECO:0000256" key="4">
    <source>
        <dbReference type="ARBA" id="ARBA00022989"/>
    </source>
</evidence>
<protein>
    <recommendedName>
        <fullName evidence="9">Na+-driven multidrug efflux pump</fullName>
    </recommendedName>
</protein>
<feature type="transmembrane region" description="Helical" evidence="6">
    <location>
        <begin position="228"/>
        <end position="250"/>
    </location>
</feature>
<evidence type="ECO:0000256" key="3">
    <source>
        <dbReference type="ARBA" id="ARBA00022692"/>
    </source>
</evidence>
<dbReference type="OrthoDB" id="5401216at2"/>
<evidence type="ECO:0000256" key="2">
    <source>
        <dbReference type="ARBA" id="ARBA00022448"/>
    </source>
</evidence>
<evidence type="ECO:0000313" key="7">
    <source>
        <dbReference type="EMBL" id="APG27851.1"/>
    </source>
</evidence>
<name>A0A1L3GPH6_9BACT</name>
<dbReference type="PANTHER" id="PTHR28384">
    <property type="entry name" value="PROGRESSIVE ANKYLOSIS PROTEIN HOMOLOG"/>
    <property type="match status" value="1"/>
</dbReference>
<feature type="transmembrane region" description="Helical" evidence="6">
    <location>
        <begin position="256"/>
        <end position="275"/>
    </location>
</feature>
<dbReference type="AlphaFoldDB" id="A0A1L3GPH6"/>
<dbReference type="Proteomes" id="UP000182517">
    <property type="component" value="Chromosome"/>
</dbReference>
<gene>
    <name evidence="7" type="ORF">A7E78_08395</name>
</gene>
<dbReference type="GO" id="GO:0030504">
    <property type="term" value="F:inorganic diphosphate transmembrane transporter activity"/>
    <property type="evidence" value="ECO:0007669"/>
    <property type="project" value="TreeGrafter"/>
</dbReference>
<evidence type="ECO:0008006" key="9">
    <source>
        <dbReference type="Google" id="ProtNLM"/>
    </source>
</evidence>
<dbReference type="GO" id="GO:0005886">
    <property type="term" value="C:plasma membrane"/>
    <property type="evidence" value="ECO:0007669"/>
    <property type="project" value="TreeGrafter"/>
</dbReference>
<dbReference type="RefSeq" id="WP_072283815.1">
    <property type="nucleotide sequence ID" value="NZ_CP015519.1"/>
</dbReference>
<dbReference type="InterPro" id="IPR009887">
    <property type="entry name" value="ANKH"/>
</dbReference>
<keyword evidence="3 6" id="KW-0812">Transmembrane</keyword>
<evidence type="ECO:0000256" key="5">
    <source>
        <dbReference type="ARBA" id="ARBA00023136"/>
    </source>
</evidence>
<keyword evidence="5 6" id="KW-0472">Membrane</keyword>
<proteinExistence type="predicted"/>
<evidence type="ECO:0000256" key="6">
    <source>
        <dbReference type="SAM" id="Phobius"/>
    </source>
</evidence>
<feature type="transmembrane region" description="Helical" evidence="6">
    <location>
        <begin position="82"/>
        <end position="107"/>
    </location>
</feature>
<feature type="transmembrane region" description="Helical" evidence="6">
    <location>
        <begin position="12"/>
        <end position="29"/>
    </location>
</feature>
<dbReference type="KEGG" id="pef:A7E78_08395"/>
<accession>A0A1L3GPH6</accession>
<feature type="transmembrane region" description="Helical" evidence="6">
    <location>
        <begin position="337"/>
        <end position="358"/>
    </location>
</feature>
<feature type="transmembrane region" description="Helical" evidence="6">
    <location>
        <begin position="127"/>
        <end position="147"/>
    </location>
</feature>
<keyword evidence="4 6" id="KW-1133">Transmembrane helix</keyword>
<reference evidence="7 8" key="1">
    <citation type="journal article" date="2017" name="Genome Announc.">
        <title>Complete Genome Sequences of Two Acetylene-Fermenting Pelobacter acetylenicus Strains.</title>
        <authorList>
            <person name="Sutton J.M."/>
            <person name="Baesman S.M."/>
            <person name="Fierst J.L."/>
            <person name="Poret-Peterson A.T."/>
            <person name="Oremland R.S."/>
            <person name="Dunlap D.S."/>
            <person name="Akob D.M."/>
        </authorList>
    </citation>
    <scope>NUCLEOTIDE SEQUENCE [LARGE SCALE GENOMIC DNA]</scope>
    <source>
        <strain evidence="7 8">SFB93</strain>
    </source>
</reference>
<feature type="transmembrane region" description="Helical" evidence="6">
    <location>
        <begin position="184"/>
        <end position="208"/>
    </location>
</feature>
<dbReference type="EMBL" id="CP015519">
    <property type="protein sequence ID" value="APG27851.1"/>
    <property type="molecule type" value="Genomic_DNA"/>
</dbReference>
<feature type="transmembrane region" description="Helical" evidence="6">
    <location>
        <begin position="395"/>
        <end position="417"/>
    </location>
</feature>
<sequence length="425" mass="46454">MVDSEPRLSQREIAFFFFPLLLNVQLMSLSHSLINAALARLAQPVLTLAGFSVAIVLHLCLASPAYQNHTIAIALIRGRRSLLGVGVYVATIALYVSLLLALVAYTPLGKLVFERLLGVSPAIADEARSVLTILTFLPFFTGLRGLCQGIVIRARRTGLVSLATLIRILSLVGFLLLGRHWFSGAAVGAFGLLGCIAVETAIMIWFAWKAYTPCSTEPEKGLIAIFRYALPLSFSSAMQQTVPLMISAIISRLPDSALALAAFGIIRGFIFLLAGPMRNLQQAYLTLIKDRTDYQTLTAFYWRVALGMGLITLAIAYPLNGMVLGKAMGLSFDLRHYIALPLAFCALYPAISGIIYLYRGAYSANHRTAFLSWATLCKVAYLCLCWLLLALTSLTVPGVALAIFLLLSCELCEAWYLRSRLKFLA</sequence>
<dbReference type="PANTHER" id="PTHR28384:SF1">
    <property type="entry name" value="PROGRESSIVE ANKYLOSIS PROTEIN HOMOLOG"/>
    <property type="match status" value="1"/>
</dbReference>
<evidence type="ECO:0000313" key="8">
    <source>
        <dbReference type="Proteomes" id="UP000182517"/>
    </source>
</evidence>
<feature type="transmembrane region" description="Helical" evidence="6">
    <location>
        <begin position="370"/>
        <end position="389"/>
    </location>
</feature>
<evidence type="ECO:0000256" key="1">
    <source>
        <dbReference type="ARBA" id="ARBA00004141"/>
    </source>
</evidence>
<keyword evidence="8" id="KW-1185">Reference proteome</keyword>
<feature type="transmembrane region" description="Helical" evidence="6">
    <location>
        <begin position="41"/>
        <end position="61"/>
    </location>
</feature>
<keyword evidence="2" id="KW-0813">Transport</keyword>
<feature type="transmembrane region" description="Helical" evidence="6">
    <location>
        <begin position="159"/>
        <end position="178"/>
    </location>
</feature>
<dbReference type="STRING" id="1842532.A7E78_08395"/>
<dbReference type="GO" id="GO:0035435">
    <property type="term" value="P:phosphate ion transmembrane transport"/>
    <property type="evidence" value="ECO:0007669"/>
    <property type="project" value="InterPro"/>
</dbReference>
<comment type="subcellular location">
    <subcellularLocation>
        <location evidence="1">Membrane</location>
        <topology evidence="1">Multi-pass membrane protein</topology>
    </subcellularLocation>
</comment>
<dbReference type="GO" id="GO:0005315">
    <property type="term" value="F:phosphate transmembrane transporter activity"/>
    <property type="evidence" value="ECO:0007669"/>
    <property type="project" value="InterPro"/>
</dbReference>